<keyword evidence="9" id="KW-1185">Reference proteome</keyword>
<gene>
    <name evidence="10" type="primary">LOC110974835</name>
</gene>
<evidence type="ECO:0000256" key="5">
    <source>
        <dbReference type="ARBA" id="ARBA00023136"/>
    </source>
</evidence>
<dbReference type="KEGG" id="aplc:110974835"/>
<evidence type="ECO:0000256" key="6">
    <source>
        <dbReference type="SAM" id="MobiDB-lite"/>
    </source>
</evidence>
<reference evidence="10" key="1">
    <citation type="submission" date="2025-08" db="UniProtKB">
        <authorList>
            <consortium name="RefSeq"/>
        </authorList>
    </citation>
    <scope>IDENTIFICATION</scope>
</reference>
<dbReference type="PANTHER" id="PTHR21377:SF1">
    <property type="entry name" value="PROTEIN FAM210A"/>
    <property type="match status" value="1"/>
</dbReference>
<sequence length="310" mass="35302">MALFRNFSKFRAFANDVQTLTEGFCFNTRAKAVTVVGTLDNSWRSLQLHTPVTSFTTYQYRVSDWHLLAHGYKPHPIVTDDVLISSSSSWGRSLVSGRGFQTKSHPDHSTLTQSSKTENGAESKTEKDAMQGKQEDLAPDAGRKDADSSVEARQDSEEQDEDDDDEPIVAKYDETGKPLSNWTRMKMMMKAYGYVIIPVHWVIAPFWFGAFYYTIKMGVDIAPFLLKIGISEHHVATLKNSGASNALMAYALYKIFTPLRYTVTVGATEMTVRYLRRKGYMKHPPRKEKTYRQSLKETVQEVKDRIDNRK</sequence>
<evidence type="ECO:0000256" key="7">
    <source>
        <dbReference type="SAM" id="Phobius"/>
    </source>
</evidence>
<dbReference type="GeneID" id="110974835"/>
<keyword evidence="5 7" id="KW-0472">Membrane</keyword>
<feature type="compositionally biased region" description="Polar residues" evidence="6">
    <location>
        <begin position="99"/>
        <end position="118"/>
    </location>
</feature>
<dbReference type="AlphaFoldDB" id="A0A8B7XNN3"/>
<dbReference type="RefSeq" id="XP_022082428.1">
    <property type="nucleotide sequence ID" value="XM_022226736.1"/>
</dbReference>
<keyword evidence="2 7" id="KW-0812">Transmembrane</keyword>
<evidence type="ECO:0000256" key="2">
    <source>
        <dbReference type="ARBA" id="ARBA00022692"/>
    </source>
</evidence>
<accession>A0A8B7XNN3</accession>
<dbReference type="Pfam" id="PF06916">
    <property type="entry name" value="FAM210A-B_dom"/>
    <property type="match status" value="1"/>
</dbReference>
<keyword evidence="3 7" id="KW-1133">Transmembrane helix</keyword>
<feature type="region of interest" description="Disordered" evidence="6">
    <location>
        <begin position="283"/>
        <end position="310"/>
    </location>
</feature>
<feature type="region of interest" description="Disordered" evidence="6">
    <location>
        <begin position="95"/>
        <end position="172"/>
    </location>
</feature>
<evidence type="ECO:0000259" key="8">
    <source>
        <dbReference type="Pfam" id="PF06916"/>
    </source>
</evidence>
<comment type="subcellular location">
    <subcellularLocation>
        <location evidence="1">Membrane</location>
        <topology evidence="1">Single-pass membrane protein</topology>
    </subcellularLocation>
</comment>
<proteinExistence type="predicted"/>
<feature type="compositionally biased region" description="Acidic residues" evidence="6">
    <location>
        <begin position="157"/>
        <end position="167"/>
    </location>
</feature>
<dbReference type="InterPro" id="IPR045866">
    <property type="entry name" value="FAM210A/B-like"/>
</dbReference>
<keyword evidence="4" id="KW-0175">Coiled coil</keyword>
<feature type="compositionally biased region" description="Basic and acidic residues" evidence="6">
    <location>
        <begin position="287"/>
        <end position="310"/>
    </location>
</feature>
<evidence type="ECO:0000313" key="9">
    <source>
        <dbReference type="Proteomes" id="UP000694845"/>
    </source>
</evidence>
<evidence type="ECO:0000256" key="3">
    <source>
        <dbReference type="ARBA" id="ARBA00022989"/>
    </source>
</evidence>
<evidence type="ECO:0000256" key="1">
    <source>
        <dbReference type="ARBA" id="ARBA00004167"/>
    </source>
</evidence>
<dbReference type="InterPro" id="IPR009688">
    <property type="entry name" value="FAM210A/B-like_dom"/>
</dbReference>
<feature type="compositionally biased region" description="Basic and acidic residues" evidence="6">
    <location>
        <begin position="119"/>
        <end position="156"/>
    </location>
</feature>
<evidence type="ECO:0000256" key="4">
    <source>
        <dbReference type="ARBA" id="ARBA00023054"/>
    </source>
</evidence>
<feature type="transmembrane region" description="Helical" evidence="7">
    <location>
        <begin position="191"/>
        <end position="213"/>
    </location>
</feature>
<dbReference type="GO" id="GO:0005739">
    <property type="term" value="C:mitochondrion"/>
    <property type="evidence" value="ECO:0007669"/>
    <property type="project" value="TreeGrafter"/>
</dbReference>
<organism evidence="9 10">
    <name type="scientific">Acanthaster planci</name>
    <name type="common">Crown-of-thorns starfish</name>
    <dbReference type="NCBI Taxonomy" id="133434"/>
    <lineage>
        <taxon>Eukaryota</taxon>
        <taxon>Metazoa</taxon>
        <taxon>Echinodermata</taxon>
        <taxon>Eleutherozoa</taxon>
        <taxon>Asterozoa</taxon>
        <taxon>Asteroidea</taxon>
        <taxon>Valvatacea</taxon>
        <taxon>Valvatida</taxon>
        <taxon>Acanthasteridae</taxon>
        <taxon>Acanthaster</taxon>
    </lineage>
</organism>
<dbReference type="GO" id="GO:0016020">
    <property type="term" value="C:membrane"/>
    <property type="evidence" value="ECO:0007669"/>
    <property type="project" value="UniProtKB-SubCell"/>
</dbReference>
<dbReference type="PANTHER" id="PTHR21377">
    <property type="entry name" value="PROTEIN FAM210B, MITOCHONDRIAL"/>
    <property type="match status" value="1"/>
</dbReference>
<protein>
    <submittedName>
        <fullName evidence="10">Protein FAM210A-like isoform X1</fullName>
    </submittedName>
</protein>
<feature type="domain" description="DUF1279" evidence="8">
    <location>
        <begin position="184"/>
        <end position="268"/>
    </location>
</feature>
<dbReference type="OrthoDB" id="5874039at2759"/>
<dbReference type="Proteomes" id="UP000694845">
    <property type="component" value="Unplaced"/>
</dbReference>
<name>A0A8B7XNN3_ACAPL</name>
<evidence type="ECO:0000313" key="10">
    <source>
        <dbReference type="RefSeq" id="XP_022082428.1"/>
    </source>
</evidence>